<accession>A0A7Y9ET25</accession>
<evidence type="ECO:0000313" key="2">
    <source>
        <dbReference type="EMBL" id="NYD53266.1"/>
    </source>
</evidence>
<protein>
    <submittedName>
        <fullName evidence="2">Uncharacterized protein</fullName>
    </submittedName>
</protein>
<feature type="region of interest" description="Disordered" evidence="1">
    <location>
        <begin position="60"/>
        <end position="93"/>
    </location>
</feature>
<organism evidence="2 3">
    <name type="scientific">Microbacterium pseudoresistens</name>
    <dbReference type="NCBI Taxonomy" id="640634"/>
    <lineage>
        <taxon>Bacteria</taxon>
        <taxon>Bacillati</taxon>
        <taxon>Actinomycetota</taxon>
        <taxon>Actinomycetes</taxon>
        <taxon>Micrococcales</taxon>
        <taxon>Microbacteriaceae</taxon>
        <taxon>Microbacterium</taxon>
    </lineage>
</organism>
<evidence type="ECO:0000256" key="1">
    <source>
        <dbReference type="SAM" id="MobiDB-lite"/>
    </source>
</evidence>
<dbReference type="AlphaFoldDB" id="A0A7Y9ET25"/>
<sequence length="93" mass="10345">MAIEAIRDDARKTCHGFAKVMTNLRQRQSAKAVGREFAAACPLAEVVMVERERRATLMADPSPECKGSIPCREENLGSPSHTYWSPRPKELTS</sequence>
<evidence type="ECO:0000313" key="3">
    <source>
        <dbReference type="Proteomes" id="UP000552045"/>
    </source>
</evidence>
<reference evidence="2 3" key="1">
    <citation type="submission" date="2020-07" db="EMBL/GenBank/DDBJ databases">
        <title>Sequencing the genomes of 1000 actinobacteria strains.</title>
        <authorList>
            <person name="Klenk H.-P."/>
        </authorList>
    </citation>
    <scope>NUCLEOTIDE SEQUENCE [LARGE SCALE GENOMIC DNA]</scope>
    <source>
        <strain evidence="2 3">DSM 22185</strain>
    </source>
</reference>
<comment type="caution">
    <text evidence="2">The sequence shown here is derived from an EMBL/GenBank/DDBJ whole genome shotgun (WGS) entry which is preliminary data.</text>
</comment>
<dbReference type="EMBL" id="JACCBH010000001">
    <property type="protein sequence ID" value="NYD53266.1"/>
    <property type="molecule type" value="Genomic_DNA"/>
</dbReference>
<dbReference type="Proteomes" id="UP000552045">
    <property type="component" value="Unassembled WGS sequence"/>
</dbReference>
<gene>
    <name evidence="2" type="ORF">BKA02_000321</name>
</gene>
<keyword evidence="3" id="KW-1185">Reference proteome</keyword>
<name>A0A7Y9ET25_9MICO</name>
<proteinExistence type="predicted"/>